<keyword evidence="4" id="KW-0539">Nucleus</keyword>
<evidence type="ECO:0000256" key="1">
    <source>
        <dbReference type="ARBA" id="ARBA00023015"/>
    </source>
</evidence>
<name>A0AAV2HRA5_LYMST</name>
<evidence type="ECO:0008006" key="11">
    <source>
        <dbReference type="Google" id="ProtNLM"/>
    </source>
</evidence>
<dbReference type="Proteomes" id="UP001497497">
    <property type="component" value="Unassembled WGS sequence"/>
</dbReference>
<feature type="domain" description="Myb-like" evidence="7">
    <location>
        <begin position="407"/>
        <end position="461"/>
    </location>
</feature>
<evidence type="ECO:0000313" key="10">
    <source>
        <dbReference type="Proteomes" id="UP001497497"/>
    </source>
</evidence>
<evidence type="ECO:0000259" key="8">
    <source>
        <dbReference type="PROSITE" id="PS51294"/>
    </source>
</evidence>
<dbReference type="Pfam" id="PF13921">
    <property type="entry name" value="Myb_DNA-bind_6"/>
    <property type="match status" value="1"/>
</dbReference>
<feature type="domain" description="HTH myb-type" evidence="8">
    <location>
        <begin position="521"/>
        <end position="567"/>
    </location>
</feature>
<dbReference type="InterPro" id="IPR051575">
    <property type="entry name" value="Myb-like_DNA-bd"/>
</dbReference>
<dbReference type="SMART" id="SM00717">
    <property type="entry name" value="SANT"/>
    <property type="match status" value="4"/>
</dbReference>
<dbReference type="InterPro" id="IPR009057">
    <property type="entry name" value="Homeodomain-like_sf"/>
</dbReference>
<dbReference type="PANTHER" id="PTHR46621:SF1">
    <property type="entry name" value="SNRNA-ACTIVATING PROTEIN COMPLEX SUBUNIT 4"/>
    <property type="match status" value="1"/>
</dbReference>
<feature type="domain" description="HTH myb-type" evidence="8">
    <location>
        <begin position="354"/>
        <end position="410"/>
    </location>
</feature>
<organism evidence="9 10">
    <name type="scientific">Lymnaea stagnalis</name>
    <name type="common">Great pond snail</name>
    <name type="synonym">Helix stagnalis</name>
    <dbReference type="NCBI Taxonomy" id="6523"/>
    <lineage>
        <taxon>Eukaryota</taxon>
        <taxon>Metazoa</taxon>
        <taxon>Spiralia</taxon>
        <taxon>Lophotrochozoa</taxon>
        <taxon>Mollusca</taxon>
        <taxon>Gastropoda</taxon>
        <taxon>Heterobranchia</taxon>
        <taxon>Euthyneura</taxon>
        <taxon>Panpulmonata</taxon>
        <taxon>Hygrophila</taxon>
        <taxon>Lymnaeoidea</taxon>
        <taxon>Lymnaeidae</taxon>
        <taxon>Lymnaea</taxon>
    </lineage>
</organism>
<evidence type="ECO:0000256" key="4">
    <source>
        <dbReference type="ARBA" id="ARBA00023242"/>
    </source>
</evidence>
<evidence type="ECO:0000313" key="9">
    <source>
        <dbReference type="EMBL" id="CAL1535089.1"/>
    </source>
</evidence>
<evidence type="ECO:0000256" key="5">
    <source>
        <dbReference type="SAM" id="Coils"/>
    </source>
</evidence>
<evidence type="ECO:0000259" key="7">
    <source>
        <dbReference type="PROSITE" id="PS50090"/>
    </source>
</evidence>
<evidence type="ECO:0000256" key="3">
    <source>
        <dbReference type="ARBA" id="ARBA00023163"/>
    </source>
</evidence>
<feature type="compositionally biased region" description="Basic and acidic residues" evidence="6">
    <location>
        <begin position="989"/>
        <end position="998"/>
    </location>
</feature>
<accession>A0AAV2HRA5</accession>
<protein>
    <recommendedName>
        <fullName evidence="11">snRNA-activating protein complex subunit 4</fullName>
    </recommendedName>
</protein>
<reference evidence="9 10" key="1">
    <citation type="submission" date="2024-04" db="EMBL/GenBank/DDBJ databases">
        <authorList>
            <consortium name="Genoscope - CEA"/>
            <person name="William W."/>
        </authorList>
    </citation>
    <scope>NUCLEOTIDE SEQUENCE [LARGE SCALE GENOMIC DNA]</scope>
</reference>
<dbReference type="InterPro" id="IPR017930">
    <property type="entry name" value="Myb_dom"/>
</dbReference>
<evidence type="ECO:0000256" key="2">
    <source>
        <dbReference type="ARBA" id="ARBA00023125"/>
    </source>
</evidence>
<dbReference type="PROSITE" id="PS51294">
    <property type="entry name" value="HTH_MYB"/>
    <property type="match status" value="3"/>
</dbReference>
<keyword evidence="1" id="KW-0805">Transcription regulation</keyword>
<dbReference type="Gene3D" id="1.10.10.60">
    <property type="entry name" value="Homeodomain-like"/>
    <property type="match status" value="4"/>
</dbReference>
<feature type="region of interest" description="Disordered" evidence="6">
    <location>
        <begin position="1606"/>
        <end position="1728"/>
    </location>
</feature>
<feature type="region of interest" description="Disordered" evidence="6">
    <location>
        <begin position="966"/>
        <end position="1023"/>
    </location>
</feature>
<dbReference type="GO" id="GO:0042795">
    <property type="term" value="P:snRNA transcription by RNA polymerase II"/>
    <property type="evidence" value="ECO:0007669"/>
    <property type="project" value="TreeGrafter"/>
</dbReference>
<feature type="domain" description="Myb-like" evidence="7">
    <location>
        <begin position="354"/>
        <end position="406"/>
    </location>
</feature>
<feature type="domain" description="Myb-like" evidence="7">
    <location>
        <begin position="462"/>
        <end position="512"/>
    </location>
</feature>
<keyword evidence="3" id="KW-0804">Transcription</keyword>
<feature type="domain" description="HTH myb-type" evidence="8">
    <location>
        <begin position="462"/>
        <end position="516"/>
    </location>
</feature>
<feature type="coiled-coil region" evidence="5">
    <location>
        <begin position="112"/>
        <end position="143"/>
    </location>
</feature>
<dbReference type="PROSITE" id="PS50090">
    <property type="entry name" value="MYB_LIKE"/>
    <property type="match status" value="3"/>
</dbReference>
<keyword evidence="2" id="KW-0238">DNA-binding</keyword>
<feature type="compositionally biased region" description="Polar residues" evidence="6">
    <location>
        <begin position="1664"/>
        <end position="1684"/>
    </location>
</feature>
<evidence type="ECO:0000256" key="6">
    <source>
        <dbReference type="SAM" id="MobiDB-lite"/>
    </source>
</evidence>
<dbReference type="GO" id="GO:0000978">
    <property type="term" value="F:RNA polymerase II cis-regulatory region sequence-specific DNA binding"/>
    <property type="evidence" value="ECO:0007669"/>
    <property type="project" value="TreeGrafter"/>
</dbReference>
<dbReference type="GO" id="GO:0001006">
    <property type="term" value="F:RNA polymerase III type 3 promoter sequence-specific DNA binding"/>
    <property type="evidence" value="ECO:0007669"/>
    <property type="project" value="TreeGrafter"/>
</dbReference>
<feature type="region of interest" description="Disordered" evidence="6">
    <location>
        <begin position="1749"/>
        <end position="1782"/>
    </location>
</feature>
<dbReference type="PANTHER" id="PTHR46621">
    <property type="entry name" value="SNRNA-ACTIVATING PROTEIN COMPLEX SUBUNIT 4"/>
    <property type="match status" value="1"/>
</dbReference>
<dbReference type="GO" id="GO:0042796">
    <property type="term" value="P:snRNA transcription by RNA polymerase III"/>
    <property type="evidence" value="ECO:0007669"/>
    <property type="project" value="TreeGrafter"/>
</dbReference>
<dbReference type="CDD" id="cd00167">
    <property type="entry name" value="SANT"/>
    <property type="match status" value="3"/>
</dbReference>
<feature type="region of interest" description="Disordered" evidence="6">
    <location>
        <begin position="1173"/>
        <end position="1193"/>
    </location>
</feature>
<dbReference type="SUPFAM" id="SSF46689">
    <property type="entry name" value="Homeodomain-like"/>
    <property type="match status" value="2"/>
</dbReference>
<keyword evidence="5" id="KW-0175">Coiled coil</keyword>
<keyword evidence="10" id="KW-1185">Reference proteome</keyword>
<dbReference type="EMBL" id="CAXITT010000191">
    <property type="protein sequence ID" value="CAL1535089.1"/>
    <property type="molecule type" value="Genomic_DNA"/>
</dbReference>
<gene>
    <name evidence="9" type="ORF">GSLYS_00009049001</name>
</gene>
<sequence length="1782" mass="201809">MSFNAVDENERLELIEDEEKIRTALQLDDESYSLFYSDSSDEDEEEEETDQLIIDLELQESENAETVGTSSSSLLSVRKNVADDNARNPLQLPTQTEFINDKASPENTLTLNRALQKSLMNYIENINQALEKNTQKQAKLDKNLTDGNGPKSKPGAIGAFRAPYFRDGLSYPSANEDVLIKKQSKDYDSVVVESWKEPRHYVRKSVRAMLQQAVVEDCLENLLKPYMSRMEGLIQKCKACSDELEEISQDINRETKTLESSAKTSTEEAQEALRESIYMRGLEQQEKRNELKQYQAEITQVEEEIKEKKNTPEEELLANVDSEKVDWMKISKRNQFGGNSSWIDCQKAWDNQVRPTLNTSAWSKEEENKLLDLVTNSETGNWANIAADLGSGRTPFQCFSHYQRNFNPELKPRPWTKAENEKLLKVTTNTKENMGYYSWRHVASMIESRSPIECMLRFNKIDPKQHHGKWSSFEDAKLLAAVEILGFSWSKISKYVGTRNMMQCRDRYVNCLAPNLNFTYFTYDEDLKLLKLYKQLGPVWCKMSPHFQGRTDSMLLGRHKTLLKWKEQKEWFDKQTEQTKRMLLGKSLTANERRKMEARAKDFFAVKLGVTLQDYRRQDLDRMQGVDPDIIPPRPPLHLKYFSTSVGNTKNLKTWANKISFHQRLTENLQRIINREKESNQKNKSSKCQAEQTQDIMEEAVGNTLETEESAMETTSKQQSRLLESLLNKAFLREGAINVQDLLKASSVKQQRKMRKRQYADESSNLDVQLRNIICSKKRSNMRMGYRRILERDRRPASEIEQELDELDLIVPQLLLKGLGTDVETLYNGARHLRLNRQKQRSRLLSVEEELRDNKDHAELEKALEEIAARTDFSDKKKEQKIKFVQKRMRKLRNVLTEKFSEEELIIETKLRSVYRDVEYMEDLLTSDVEVEKELPALYGNAVSSDGGSSSVPTTSVADTSSVLLSDTLPAGPASGLNPGGLDEVNTGTRREINKTRVTEVVPQGTSDVASPSDKDQSPKRMPRACRLANTSQPDPGLKKIEPWSQQKIADESAQLSTLEKKTVTDLPLLPPNFTTLRALRALLLRRDELISKAGKFYNPDSYKRRPQMTVAAMGQEDSQQVHMTDAEPGVWFLPTDSKGLQEQASQFEGFTLSAGRPRFDVIVSSETNRLKKRRINESSTNQEPGVPTLPSVSSDIKPFLCDDSHLSQKSSYSIVKAPSGSLNNSQVCFQKSDDHAGLASLPTHGYISMTLTPNSVTLVPSTSKLSEGQEGAVIPDNVQLTTDASLDFENAPQTSAEIDVKVVIEEADAIVKNESRFSSNASHTDDSKNVLKNYASDLGQVVTDGNSLQSISHCKDSSEQHAYTVHASEQNAYTVHVSSRHTACAPDLFKTSTSSTTGKAVGVVEVTAESNDSYVPKMLPKWTKKINRYTGVSGVHLPEDKARKLLSSHKLSNKEADVVIVGVDSNAGKIVHFKEAENRFEAFESIDTVGVEIPLGRSFSKAKVTDQREEHLRATQEQERGNLIRAIRQKDEYKFLLARFRALLMWPVVLSTVQPSAVPDSQSSATLGYYVEVEKKEKFKKMGKKGKVSLAQREHMARMRKASLESRRAKMMHKKQLKQLAAAAKSVTSGSRRGRKRKLVEAAGEGSTAVEKNVEASEKPSEPDQSNTSVAPKTGKLRQSQKTIGRPKGSKNKKHERASVDRPKRNVRKIVELPQKTGNEPPKQMPQWWKDAMLAAMVSKKELEANGETLEQVDISEDEDFKDKGNYSDDEWVQELRLQET</sequence>
<feature type="coiled-coil region" evidence="5">
    <location>
        <begin position="284"/>
        <end position="311"/>
    </location>
</feature>
<dbReference type="GO" id="GO:0019185">
    <property type="term" value="C:snRNA-activating protein complex"/>
    <property type="evidence" value="ECO:0007669"/>
    <property type="project" value="TreeGrafter"/>
</dbReference>
<comment type="caution">
    <text evidence="9">The sequence shown here is derived from an EMBL/GenBank/DDBJ whole genome shotgun (WGS) entry which is preliminary data.</text>
</comment>
<dbReference type="InterPro" id="IPR001005">
    <property type="entry name" value="SANT/Myb"/>
</dbReference>
<dbReference type="Pfam" id="PF00249">
    <property type="entry name" value="Myb_DNA-binding"/>
    <property type="match status" value="1"/>
</dbReference>
<feature type="compositionally biased region" description="Basic and acidic residues" evidence="6">
    <location>
        <begin position="1653"/>
        <end position="1663"/>
    </location>
</feature>
<proteinExistence type="predicted"/>